<protein>
    <submittedName>
        <fullName evidence="8">Uncharacterized protein</fullName>
    </submittedName>
</protein>
<dbReference type="Proteomes" id="UP000749559">
    <property type="component" value="Unassembled WGS sequence"/>
</dbReference>
<organism evidence="8 9">
    <name type="scientific">Owenia fusiformis</name>
    <name type="common">Polychaete worm</name>
    <dbReference type="NCBI Taxonomy" id="6347"/>
    <lineage>
        <taxon>Eukaryota</taxon>
        <taxon>Metazoa</taxon>
        <taxon>Spiralia</taxon>
        <taxon>Lophotrochozoa</taxon>
        <taxon>Annelida</taxon>
        <taxon>Polychaeta</taxon>
        <taxon>Sedentaria</taxon>
        <taxon>Canalipalpata</taxon>
        <taxon>Sabellida</taxon>
        <taxon>Oweniida</taxon>
        <taxon>Oweniidae</taxon>
        <taxon>Owenia</taxon>
    </lineage>
</organism>
<evidence type="ECO:0000256" key="4">
    <source>
        <dbReference type="ARBA" id="ARBA00022989"/>
    </source>
</evidence>
<feature type="compositionally biased region" description="Polar residues" evidence="6">
    <location>
        <begin position="60"/>
        <end position="86"/>
    </location>
</feature>
<comment type="subcellular location">
    <subcellularLocation>
        <location evidence="1">Membrane</location>
    </subcellularLocation>
</comment>
<dbReference type="InterPro" id="IPR007593">
    <property type="entry name" value="CD225/Dispanin_fam"/>
</dbReference>
<keyword evidence="4 7" id="KW-1133">Transmembrane helix</keyword>
<evidence type="ECO:0000256" key="7">
    <source>
        <dbReference type="SAM" id="Phobius"/>
    </source>
</evidence>
<dbReference type="GO" id="GO:0016020">
    <property type="term" value="C:membrane"/>
    <property type="evidence" value="ECO:0007669"/>
    <property type="project" value="UniProtKB-SubCell"/>
</dbReference>
<feature type="transmembrane region" description="Helical" evidence="7">
    <location>
        <begin position="289"/>
        <end position="315"/>
    </location>
</feature>
<dbReference type="PANTHER" id="PTHR14948:SF46">
    <property type="entry name" value="DISPANIN SUBFAMILY A MEMBER 2B-LIKE-RELATED"/>
    <property type="match status" value="1"/>
</dbReference>
<keyword evidence="5 7" id="KW-0472">Membrane</keyword>
<evidence type="ECO:0000256" key="1">
    <source>
        <dbReference type="ARBA" id="ARBA00004370"/>
    </source>
</evidence>
<evidence type="ECO:0000313" key="8">
    <source>
        <dbReference type="EMBL" id="CAH1779848.1"/>
    </source>
</evidence>
<feature type="region of interest" description="Disordered" evidence="6">
    <location>
        <begin position="1"/>
        <end position="278"/>
    </location>
</feature>
<evidence type="ECO:0000256" key="6">
    <source>
        <dbReference type="SAM" id="MobiDB-lite"/>
    </source>
</evidence>
<dbReference type="InterPro" id="IPR051423">
    <property type="entry name" value="CD225/Dispanin"/>
</dbReference>
<dbReference type="OrthoDB" id="9998011at2759"/>
<dbReference type="Pfam" id="PF04505">
    <property type="entry name" value="CD225"/>
    <property type="match status" value="1"/>
</dbReference>
<evidence type="ECO:0000256" key="2">
    <source>
        <dbReference type="ARBA" id="ARBA00006843"/>
    </source>
</evidence>
<comment type="similarity">
    <text evidence="2">Belongs to the CD225/Dispanin family.</text>
</comment>
<gene>
    <name evidence="8" type="ORF">OFUS_LOCUS6613</name>
</gene>
<dbReference type="EMBL" id="CAIIXF020000003">
    <property type="protein sequence ID" value="CAH1779848.1"/>
    <property type="molecule type" value="Genomic_DNA"/>
</dbReference>
<feature type="compositionally biased region" description="Basic and acidic residues" evidence="6">
    <location>
        <begin position="49"/>
        <end position="59"/>
    </location>
</feature>
<sequence length="358" mass="38673">YDYQAVPVREPPPAYTPYYDPAGGIPQSREPHISQTPPFPSNSSQDFPLRNDDMKKEDNTGNQDATNAQTGKYPHQDNTVAYNVSGNEDHAGYYPAVYKEGEFDPNDPGPGGNPYVRISEGSPYAKRGQGVQAPSDHVQQPIQIDPFTRGGPRALYMPSPEFSPTEWQANPDTNPGGPFIQEGQDDANIDKDKVDSPKSNADTETFSQGQSDPQLHGGRGSPYNQPSQGSPYNQPSQGNPYPQAVQGIPCTPPGQTRSLYTHPPVTAQPTTEKGATPVWASNNDPPPDYLPWSIITTLCCCLCLGIWAIITSVASRGAAANGDMRTAQQKSRNARNINIAGCLIGVVIILTLILVNIL</sequence>
<dbReference type="PANTHER" id="PTHR14948">
    <property type="entry name" value="NG5"/>
    <property type="match status" value="1"/>
</dbReference>
<evidence type="ECO:0000313" key="9">
    <source>
        <dbReference type="Proteomes" id="UP000749559"/>
    </source>
</evidence>
<comment type="caution">
    <text evidence="8">The sequence shown here is derived from an EMBL/GenBank/DDBJ whole genome shotgun (WGS) entry which is preliminary data.</text>
</comment>
<evidence type="ECO:0000256" key="3">
    <source>
        <dbReference type="ARBA" id="ARBA00022692"/>
    </source>
</evidence>
<feature type="compositionally biased region" description="Polar residues" evidence="6">
    <location>
        <begin position="267"/>
        <end position="278"/>
    </location>
</feature>
<proteinExistence type="inferred from homology"/>
<accession>A0A8S4NFL1</accession>
<name>A0A8S4NFL1_OWEFU</name>
<feature type="compositionally biased region" description="Polar residues" evidence="6">
    <location>
        <begin position="33"/>
        <end position="46"/>
    </location>
</feature>
<feature type="compositionally biased region" description="Polar residues" evidence="6">
    <location>
        <begin position="222"/>
        <end position="240"/>
    </location>
</feature>
<dbReference type="AlphaFoldDB" id="A0A8S4NFL1"/>
<feature type="compositionally biased region" description="Polar residues" evidence="6">
    <location>
        <begin position="197"/>
        <end position="213"/>
    </location>
</feature>
<evidence type="ECO:0000256" key="5">
    <source>
        <dbReference type="ARBA" id="ARBA00023136"/>
    </source>
</evidence>
<keyword evidence="3 7" id="KW-0812">Transmembrane</keyword>
<feature type="non-terminal residue" evidence="8">
    <location>
        <position position="358"/>
    </location>
</feature>
<reference evidence="8" key="1">
    <citation type="submission" date="2022-03" db="EMBL/GenBank/DDBJ databases">
        <authorList>
            <person name="Martin C."/>
        </authorList>
    </citation>
    <scope>NUCLEOTIDE SEQUENCE</scope>
</reference>
<keyword evidence="9" id="KW-1185">Reference proteome</keyword>
<feature type="transmembrane region" description="Helical" evidence="7">
    <location>
        <begin position="336"/>
        <end position="357"/>
    </location>
</feature>